<dbReference type="InterPro" id="IPR002942">
    <property type="entry name" value="S4_RNA-bd"/>
</dbReference>
<dbReference type="Gene3D" id="3.10.290.10">
    <property type="entry name" value="RNA-binding S4 domain"/>
    <property type="match status" value="1"/>
</dbReference>
<dbReference type="SMART" id="SM00363">
    <property type="entry name" value="S4"/>
    <property type="match status" value="1"/>
</dbReference>
<evidence type="ECO:0000259" key="2">
    <source>
        <dbReference type="SMART" id="SM00363"/>
    </source>
</evidence>
<proteinExistence type="predicted"/>
<dbReference type="SUPFAM" id="SSF55174">
    <property type="entry name" value="Alpha-L RNA-binding motif"/>
    <property type="match status" value="1"/>
</dbReference>
<dbReference type="InterPro" id="IPR036986">
    <property type="entry name" value="S4_RNA-bd_sf"/>
</dbReference>
<dbReference type="GO" id="GO:0003723">
    <property type="term" value="F:RNA binding"/>
    <property type="evidence" value="ECO:0007669"/>
    <property type="project" value="UniProtKB-KW"/>
</dbReference>
<keyword evidence="4" id="KW-1185">Reference proteome</keyword>
<evidence type="ECO:0000313" key="3">
    <source>
        <dbReference type="EMBL" id="NYG35773.1"/>
    </source>
</evidence>
<dbReference type="EMBL" id="JACBZX010000001">
    <property type="protein sequence ID" value="NYG35773.1"/>
    <property type="molecule type" value="Genomic_DNA"/>
</dbReference>
<name>A0A852X4S5_9MICO</name>
<dbReference type="PROSITE" id="PS50889">
    <property type="entry name" value="S4"/>
    <property type="match status" value="1"/>
</dbReference>
<evidence type="ECO:0000313" key="4">
    <source>
        <dbReference type="Proteomes" id="UP000592181"/>
    </source>
</evidence>
<dbReference type="RefSeq" id="WP_179461390.1">
    <property type="nucleotide sequence ID" value="NZ_JACBZX010000001.1"/>
</dbReference>
<evidence type="ECO:0000256" key="1">
    <source>
        <dbReference type="PROSITE-ProRule" id="PRU00182"/>
    </source>
</evidence>
<feature type="domain" description="RNA-binding S4" evidence="2">
    <location>
        <begin position="14"/>
        <end position="74"/>
    </location>
</feature>
<comment type="caution">
    <text evidence="3">The sequence shown here is derived from an EMBL/GenBank/DDBJ whole genome shotgun (WGS) entry which is preliminary data.</text>
</comment>
<dbReference type="AlphaFoldDB" id="A0A852X4S5"/>
<keyword evidence="1" id="KW-0694">RNA-binding</keyword>
<dbReference type="Pfam" id="PF13275">
    <property type="entry name" value="S4_2"/>
    <property type="match status" value="1"/>
</dbReference>
<reference evidence="3 4" key="1">
    <citation type="submission" date="2020-07" db="EMBL/GenBank/DDBJ databases">
        <title>Sequencing the genomes of 1000 actinobacteria strains.</title>
        <authorList>
            <person name="Klenk H.-P."/>
        </authorList>
    </citation>
    <scope>NUCLEOTIDE SEQUENCE [LARGE SCALE GENOMIC DNA]</scope>
    <source>
        <strain evidence="3 4">DSM 24723</strain>
    </source>
</reference>
<gene>
    <name evidence="3" type="ORF">BJY28_000242</name>
</gene>
<accession>A0A852X4S5</accession>
<sequence length="81" mass="8888">MSAPQEISIRDDRIRLGQLLKLAGLVEDGVMARELIQQGEVLLDGEVETRRGAQVRPGQVVSLGGEEVLVRQGEPEVDVPW</sequence>
<dbReference type="CDD" id="cd00165">
    <property type="entry name" value="S4"/>
    <property type="match status" value="1"/>
</dbReference>
<protein>
    <submittedName>
        <fullName evidence="3">Ribosome-associated protein</fullName>
    </submittedName>
</protein>
<organism evidence="3 4">
    <name type="scientific">Janibacter alkaliphilus</name>
    <dbReference type="NCBI Taxonomy" id="1069963"/>
    <lineage>
        <taxon>Bacteria</taxon>
        <taxon>Bacillati</taxon>
        <taxon>Actinomycetota</taxon>
        <taxon>Actinomycetes</taxon>
        <taxon>Micrococcales</taxon>
        <taxon>Intrasporangiaceae</taxon>
        <taxon>Janibacter</taxon>
    </lineage>
</organism>
<dbReference type="Proteomes" id="UP000592181">
    <property type="component" value="Unassembled WGS sequence"/>
</dbReference>